<evidence type="ECO:0000313" key="9">
    <source>
        <dbReference type="Proteomes" id="UP000017131"/>
    </source>
</evidence>
<dbReference type="EMBL" id="AXDY01000003">
    <property type="protein sequence ID" value="ERS93935.1"/>
    <property type="molecule type" value="Genomic_DNA"/>
</dbReference>
<dbReference type="Proteomes" id="UP000017131">
    <property type="component" value="Unassembled WGS sequence"/>
</dbReference>
<keyword evidence="3 7" id="KW-0808">Transferase</keyword>
<gene>
    <name evidence="8" type="ORF">SSIM_03745</name>
</gene>
<dbReference type="PANTHER" id="PTHR43281">
    <property type="entry name" value="FARNESYL DIPHOSPHATE SYNTHASE"/>
    <property type="match status" value="1"/>
</dbReference>
<dbReference type="PANTHER" id="PTHR43281:SF1">
    <property type="entry name" value="FARNESYL DIPHOSPHATE SYNTHASE"/>
    <property type="match status" value="1"/>
</dbReference>
<keyword evidence="9" id="KW-1185">Reference proteome</keyword>
<reference evidence="8 9" key="1">
    <citation type="journal article" date="2013" name="Genome Announc.">
        <title>Draft Genome Sequence of Staphylococcus simulans UMC-CNS-990, Isolated from a Case of Chronic Bovine Mastitis.</title>
        <authorList>
            <person name="Calcutt M.J."/>
            <person name="Foecking M.F."/>
            <person name="Hsieh H.Y."/>
            <person name="Perry J."/>
            <person name="Stewart G.C."/>
            <person name="Middleton J.R."/>
        </authorList>
    </citation>
    <scope>NUCLEOTIDE SEQUENCE [LARGE SCALE GENOMIC DNA]</scope>
    <source>
        <strain evidence="8 9">UMC-CNS-990</strain>
    </source>
</reference>
<dbReference type="InterPro" id="IPR000092">
    <property type="entry name" value="Polyprenyl_synt"/>
</dbReference>
<keyword evidence="6" id="KW-0414">Isoprene biosynthesis</keyword>
<dbReference type="CDD" id="cd00685">
    <property type="entry name" value="Trans_IPPS_HT"/>
    <property type="match status" value="1"/>
</dbReference>
<sequence>MKMNKMIELINQQLLETIPDSALGTNLEESMRYSLEAGGKRIRPVLLLETLKMLSKNHTYTKGIRTALALEMVHTYSLIHDDLPAMDDDDYRRGKLTNHKVYGEWKALLAGDALLTKAFNLISTDNAIDAETKVALTSQLSDASGHLGMIGGQTLDMESENKKISLETLQQIHREKTGALLSFAINAAATIAKVDTEVSEILDKYSEHLGLIFQIKDDLLDVYGDAEKLGKPVGSDEKNHKSTYVTLLGLEKTEQRLQYHVEQANQCLKQLSDKQYDTTELESLTQLFYKRDH</sequence>
<dbReference type="InterPro" id="IPR053378">
    <property type="entry name" value="Prenyl_diphosphate_synthase"/>
</dbReference>
<dbReference type="InterPro" id="IPR033749">
    <property type="entry name" value="Polyprenyl_synt_CS"/>
</dbReference>
<dbReference type="SUPFAM" id="SSF48576">
    <property type="entry name" value="Terpenoid synthases"/>
    <property type="match status" value="1"/>
</dbReference>
<dbReference type="PROSITE" id="PS00444">
    <property type="entry name" value="POLYPRENYL_SYNTHASE_2"/>
    <property type="match status" value="1"/>
</dbReference>
<dbReference type="PROSITE" id="PS00723">
    <property type="entry name" value="POLYPRENYL_SYNTHASE_1"/>
    <property type="match status" value="1"/>
</dbReference>
<evidence type="ECO:0000313" key="8">
    <source>
        <dbReference type="EMBL" id="ERS93935.1"/>
    </source>
</evidence>
<evidence type="ECO:0000256" key="4">
    <source>
        <dbReference type="ARBA" id="ARBA00022723"/>
    </source>
</evidence>
<dbReference type="InterPro" id="IPR008949">
    <property type="entry name" value="Isoprenoid_synthase_dom_sf"/>
</dbReference>
<dbReference type="Gene3D" id="1.10.600.10">
    <property type="entry name" value="Farnesyl Diphosphate Synthase"/>
    <property type="match status" value="1"/>
</dbReference>
<comment type="cofactor">
    <cofactor evidence="1">
        <name>Mg(2+)</name>
        <dbReference type="ChEBI" id="CHEBI:18420"/>
    </cofactor>
</comment>
<evidence type="ECO:0000256" key="7">
    <source>
        <dbReference type="RuleBase" id="RU004466"/>
    </source>
</evidence>
<dbReference type="NCBIfam" id="NF045485">
    <property type="entry name" value="FPPsyn"/>
    <property type="match status" value="1"/>
</dbReference>
<accession>A0ABP2YWI5</accession>
<proteinExistence type="inferred from homology"/>
<protein>
    <submittedName>
        <fullName evidence="8">Geranyltranstransferase</fullName>
    </submittedName>
</protein>
<keyword evidence="5" id="KW-0460">Magnesium</keyword>
<evidence type="ECO:0000256" key="5">
    <source>
        <dbReference type="ARBA" id="ARBA00022842"/>
    </source>
</evidence>
<name>A0ABP2YWI5_STASI</name>
<evidence type="ECO:0000256" key="1">
    <source>
        <dbReference type="ARBA" id="ARBA00001946"/>
    </source>
</evidence>
<keyword evidence="4" id="KW-0479">Metal-binding</keyword>
<dbReference type="Pfam" id="PF00348">
    <property type="entry name" value="polyprenyl_synt"/>
    <property type="match status" value="1"/>
</dbReference>
<evidence type="ECO:0000256" key="3">
    <source>
        <dbReference type="ARBA" id="ARBA00022679"/>
    </source>
</evidence>
<dbReference type="SFLD" id="SFLDS00005">
    <property type="entry name" value="Isoprenoid_Synthase_Type_I"/>
    <property type="match status" value="1"/>
</dbReference>
<organism evidence="8 9">
    <name type="scientific">Staphylococcus simulans UMC-CNS-990</name>
    <dbReference type="NCBI Taxonomy" id="1405498"/>
    <lineage>
        <taxon>Bacteria</taxon>
        <taxon>Bacillati</taxon>
        <taxon>Bacillota</taxon>
        <taxon>Bacilli</taxon>
        <taxon>Bacillales</taxon>
        <taxon>Staphylococcaceae</taxon>
        <taxon>Staphylococcus</taxon>
    </lineage>
</organism>
<evidence type="ECO:0000256" key="6">
    <source>
        <dbReference type="ARBA" id="ARBA00023229"/>
    </source>
</evidence>
<comment type="similarity">
    <text evidence="2 7">Belongs to the FPP/GGPP synthase family.</text>
</comment>
<dbReference type="SFLD" id="SFLDG01017">
    <property type="entry name" value="Polyprenyl_Transferase_Like"/>
    <property type="match status" value="1"/>
</dbReference>
<evidence type="ECO:0000256" key="2">
    <source>
        <dbReference type="ARBA" id="ARBA00006706"/>
    </source>
</evidence>
<comment type="caution">
    <text evidence="8">The sequence shown here is derived from an EMBL/GenBank/DDBJ whole genome shotgun (WGS) entry which is preliminary data.</text>
</comment>